<evidence type="ECO:0000313" key="5">
    <source>
        <dbReference type="Proteomes" id="UP000272942"/>
    </source>
</evidence>
<evidence type="ECO:0000256" key="1">
    <source>
        <dbReference type="ARBA" id="ARBA00022614"/>
    </source>
</evidence>
<dbReference type="EMBL" id="UZAN01044035">
    <property type="protein sequence ID" value="VDP79881.1"/>
    <property type="molecule type" value="Genomic_DNA"/>
</dbReference>
<feature type="compositionally biased region" description="Basic and acidic residues" evidence="3">
    <location>
        <begin position="637"/>
        <end position="647"/>
    </location>
</feature>
<evidence type="ECO:0000256" key="3">
    <source>
        <dbReference type="SAM" id="MobiDB-lite"/>
    </source>
</evidence>
<dbReference type="WBParaSite" id="ECPE_0000700801-mRNA-1">
    <property type="protein sequence ID" value="ECPE_0000700801-mRNA-1"/>
    <property type="gene ID" value="ECPE_0000700801"/>
</dbReference>
<feature type="compositionally biased region" description="Basic and acidic residues" evidence="3">
    <location>
        <begin position="617"/>
        <end position="629"/>
    </location>
</feature>
<dbReference type="InterPro" id="IPR050576">
    <property type="entry name" value="Cilia_flagella_integrity"/>
</dbReference>
<dbReference type="AlphaFoldDB" id="A0A183AJ59"/>
<reference evidence="4 5" key="2">
    <citation type="submission" date="2018-11" db="EMBL/GenBank/DDBJ databases">
        <authorList>
            <consortium name="Pathogen Informatics"/>
        </authorList>
    </citation>
    <scope>NUCLEOTIDE SEQUENCE [LARGE SCALE GENOMIC DNA]</scope>
    <source>
        <strain evidence="4 5">Egypt</strain>
    </source>
</reference>
<organism evidence="6">
    <name type="scientific">Echinostoma caproni</name>
    <dbReference type="NCBI Taxonomy" id="27848"/>
    <lineage>
        <taxon>Eukaryota</taxon>
        <taxon>Metazoa</taxon>
        <taxon>Spiralia</taxon>
        <taxon>Lophotrochozoa</taxon>
        <taxon>Platyhelminthes</taxon>
        <taxon>Trematoda</taxon>
        <taxon>Digenea</taxon>
        <taxon>Plagiorchiida</taxon>
        <taxon>Echinostomata</taxon>
        <taxon>Echinostomatoidea</taxon>
        <taxon>Echinostomatidae</taxon>
        <taxon>Echinostoma</taxon>
    </lineage>
</organism>
<keyword evidence="1" id="KW-0433">Leucine-rich repeat</keyword>
<name>A0A183AJ59_9TREM</name>
<protein>
    <submittedName>
        <fullName evidence="6">Dynein assembly factor 1, axonemal homolog</fullName>
    </submittedName>
</protein>
<keyword evidence="5" id="KW-1185">Reference proteome</keyword>
<dbReference type="InterPro" id="IPR032675">
    <property type="entry name" value="LRR_dom_sf"/>
</dbReference>
<feature type="region of interest" description="Disordered" evidence="3">
    <location>
        <begin position="253"/>
        <end position="280"/>
    </location>
</feature>
<feature type="region of interest" description="Disordered" evidence="3">
    <location>
        <begin position="195"/>
        <end position="226"/>
    </location>
</feature>
<dbReference type="Proteomes" id="UP000272942">
    <property type="component" value="Unassembled WGS sequence"/>
</dbReference>
<proteinExistence type="predicted"/>
<evidence type="ECO:0000313" key="6">
    <source>
        <dbReference type="WBParaSite" id="ECPE_0000700801-mRNA-1"/>
    </source>
</evidence>
<dbReference type="PROSITE" id="PS51450">
    <property type="entry name" value="LRR"/>
    <property type="match status" value="2"/>
</dbReference>
<sequence length="805" mass="87649">MYNFLRQGFEGVPTVTGPHGEIILNLSKRELDRIEPVPSNVNVLILDHNYIRRLENLGNIYDLQQTMDQLEGNINLKHLDLSENCITQLSDITNLRKLTTLLLHGNRISSLEKASNYLPKCLEIFSLASNVLADINEVGVLVSPREYEPHVLTALPSLRILDGAQVVRNNALRLVLNHGGLTASLDSWDSQMLREEHHKHKNIPQQAVPQPLPPPPGPSHLDEAGPGRYVAGVTPIPPTATITPPGPFPVVHESSLRGSCLTESNVSPGPPRQPDTRDPVGLVRPSNLAPVLLPHQEQSNYALSDLNPQTACFLNATHWIQLGSISSANRAIQLRTALKKTKYTDIDHVAPENNPVHSTAVDYAYSTKPGCSFDDIPVASVWALTNMNAALTTRDTQPSCLGDEAPVLSKPNGYPDRGQFGPRHISDNDFFLSTSTRASHVQGQVNGRDPSTASSQLMSESVYLPVANTSLSPDQPPPGIDSIMSRSTPLCALGRPPSVADPARLSRTSAITDSLDLTGASQELESSRAVLRLNTSSRNGTETLHSSYNMIPMNKIFTRPSPSVVPPPGSPSDLSTVVDIGPKSVPLHHSMIDSVHLLNDEEEEDDNDDINTVDINNNHEHVIDSKEEIGTMGQKMTRNDSLEEHVNGNDFELETDTIKRKSNDPSESGLARSRMESATPPDESDHLTAPVSVHESPLSETSSERIFSTPVATMIPAGSRPLHDTLNTSGPSVLGNELLRVNATSQTGVVELKSPVENFILLTTESVETYLQACLVVSLCVLGLIASERYVNQSWNNMASLVYEM</sequence>
<feature type="compositionally biased region" description="Acidic residues" evidence="3">
    <location>
        <begin position="602"/>
        <end position="611"/>
    </location>
</feature>
<reference evidence="6" key="1">
    <citation type="submission" date="2016-06" db="UniProtKB">
        <authorList>
            <consortium name="WormBaseParasite"/>
        </authorList>
    </citation>
    <scope>IDENTIFICATION</scope>
</reference>
<gene>
    <name evidence="4" type="ORF">ECPE_LOCUS6994</name>
</gene>
<dbReference type="Gene3D" id="3.80.10.10">
    <property type="entry name" value="Ribonuclease Inhibitor"/>
    <property type="match status" value="1"/>
</dbReference>
<evidence type="ECO:0000256" key="2">
    <source>
        <dbReference type="ARBA" id="ARBA00022737"/>
    </source>
</evidence>
<dbReference type="PANTHER" id="PTHR45973">
    <property type="entry name" value="PROTEIN PHOSPHATASE 1 REGULATORY SUBUNIT SDS22-RELATED"/>
    <property type="match status" value="1"/>
</dbReference>
<dbReference type="PANTHER" id="PTHR45973:SF35">
    <property type="entry name" value="LEUCINE-RICH REPEAT-CONTAINING PROTEIN 43"/>
    <property type="match status" value="1"/>
</dbReference>
<keyword evidence="2" id="KW-0677">Repeat</keyword>
<evidence type="ECO:0000313" key="4">
    <source>
        <dbReference type="EMBL" id="VDP79881.1"/>
    </source>
</evidence>
<dbReference type="OrthoDB" id="5954088at2759"/>
<feature type="region of interest" description="Disordered" evidence="3">
    <location>
        <begin position="602"/>
        <end position="705"/>
    </location>
</feature>
<accession>A0A183AJ59</accession>
<dbReference type="InterPro" id="IPR001611">
    <property type="entry name" value="Leu-rich_rpt"/>
</dbReference>
<dbReference type="SUPFAM" id="SSF52058">
    <property type="entry name" value="L domain-like"/>
    <property type="match status" value="1"/>
</dbReference>